<dbReference type="Gene3D" id="3.30.70.360">
    <property type="match status" value="1"/>
</dbReference>
<evidence type="ECO:0000259" key="7">
    <source>
        <dbReference type="Pfam" id="PF04389"/>
    </source>
</evidence>
<keyword evidence="3" id="KW-0378">Hydrolase</keyword>
<feature type="active site" description="Proton acceptor" evidence="5">
    <location>
        <position position="145"/>
    </location>
</feature>
<protein>
    <recommendedName>
        <fullName evidence="7">Peptidase M28 domain-containing protein</fullName>
    </recommendedName>
</protein>
<dbReference type="AlphaFoldDB" id="A0A2K8N765"/>
<dbReference type="InterPro" id="IPR007484">
    <property type="entry name" value="Peptidase_M28"/>
</dbReference>
<reference evidence="9" key="1">
    <citation type="submission" date="2017-11" db="EMBL/GenBank/DDBJ databases">
        <title>Complete Genome Sequence of Kyrpidia sp. Strain EA-1, a thermophilic, hydrogen-oxidizing Bacterium, isolated from the Azores.</title>
        <authorList>
            <person name="Reiner J.E."/>
            <person name="Lapp C.J."/>
            <person name="Bunk B."/>
            <person name="Gescher J."/>
        </authorList>
    </citation>
    <scope>NUCLEOTIDE SEQUENCE [LARGE SCALE GENOMIC DNA]</scope>
    <source>
        <strain evidence="9">EA-1</strain>
    </source>
</reference>
<comment type="similarity">
    <text evidence="4">Belongs to the peptidase M42 family.</text>
</comment>
<feature type="binding site" evidence="6">
    <location>
        <position position="112"/>
    </location>
    <ligand>
        <name>Zn(2+)</name>
        <dbReference type="ChEBI" id="CHEBI:29105"/>
        <label>2</label>
    </ligand>
</feature>
<sequence length="375" mass="40020">MKGGEKSALEDRVVKEFFRLVQIPSPSRGERRMADYVRRRLGQLGVAVEEDRAGRLIGGTAGNLLVRLPGSEGRTPLLFVAHLDTRGGGAKASPHLHGDRIVGDGSRPLGADDKAGVAILLETVRLLVERRAPHAPLEILFTVGEEVGLMGAKVFDVDRLTARCGFVFDAPGPVGSAVLRGPAQGVVRGAFLPQVRSRRWGRRELGSSPGRAAAAALAGMGLKRREHGIEARILSIGGFARGEGTMSITAEVVGYDSQRVWEKMDRIGQSVRQSAESHRLHAEVRTAVLFPAMNVEPMDPVVLRFCQAARQLGVPIRFGEADGGSDAHVLNARGLPTIALGVGYEDAHSLRESVKVRALADGVRLALALAGSAEE</sequence>
<dbReference type="InterPro" id="IPR001261">
    <property type="entry name" value="ArgE/DapE_CS"/>
</dbReference>
<dbReference type="SUPFAM" id="SSF53187">
    <property type="entry name" value="Zn-dependent exopeptidases"/>
    <property type="match status" value="1"/>
</dbReference>
<evidence type="ECO:0000313" key="9">
    <source>
        <dbReference type="Proteomes" id="UP000231932"/>
    </source>
</evidence>
<evidence type="ECO:0000256" key="6">
    <source>
        <dbReference type="PIRSR" id="PIRSR001123-2"/>
    </source>
</evidence>
<comment type="cofactor">
    <cofactor evidence="1">
        <name>Zn(2+)</name>
        <dbReference type="ChEBI" id="CHEBI:29105"/>
    </cofactor>
</comment>
<feature type="binding site" evidence="6">
    <location>
        <position position="112"/>
    </location>
    <ligand>
        <name>Zn(2+)</name>
        <dbReference type="ChEBI" id="CHEBI:29105"/>
        <label>1</label>
    </ligand>
</feature>
<comment type="cofactor">
    <cofactor evidence="6">
        <name>a divalent metal cation</name>
        <dbReference type="ChEBI" id="CHEBI:60240"/>
    </cofactor>
    <text evidence="6">Binds 2 divalent metal cations per subunit.</text>
</comment>
<gene>
    <name evidence="8" type="ORF">CVV65_09690</name>
</gene>
<evidence type="ECO:0000256" key="3">
    <source>
        <dbReference type="ARBA" id="ARBA00022801"/>
    </source>
</evidence>
<evidence type="ECO:0000256" key="5">
    <source>
        <dbReference type="PIRSR" id="PIRSR001123-1"/>
    </source>
</evidence>
<evidence type="ECO:0000313" key="8">
    <source>
        <dbReference type="EMBL" id="ATY85166.1"/>
    </source>
</evidence>
<dbReference type="PANTHER" id="PTHR42994:SF2">
    <property type="entry name" value="PEPTIDASE"/>
    <property type="match status" value="1"/>
</dbReference>
<keyword evidence="9" id="KW-1185">Reference proteome</keyword>
<dbReference type="Gene3D" id="3.40.630.10">
    <property type="entry name" value="Zn peptidases"/>
    <property type="match status" value="1"/>
</dbReference>
<dbReference type="PROSITE" id="PS00759">
    <property type="entry name" value="ARGE_DAPE_CPG2_2"/>
    <property type="match status" value="1"/>
</dbReference>
<dbReference type="GO" id="GO:0046872">
    <property type="term" value="F:metal ion binding"/>
    <property type="evidence" value="ECO:0007669"/>
    <property type="project" value="UniProtKB-UniRule"/>
</dbReference>
<evidence type="ECO:0000256" key="2">
    <source>
        <dbReference type="ARBA" id="ARBA00022723"/>
    </source>
</evidence>
<dbReference type="InterPro" id="IPR008007">
    <property type="entry name" value="Peptidase_M42"/>
</dbReference>
<dbReference type="Proteomes" id="UP000231932">
    <property type="component" value="Chromosome"/>
</dbReference>
<evidence type="ECO:0000256" key="1">
    <source>
        <dbReference type="ARBA" id="ARBA00001947"/>
    </source>
</evidence>
<dbReference type="KEGG" id="kyr:CVV65_09690"/>
<name>A0A2K8N765_9BACL</name>
<organism evidence="8 9">
    <name type="scientific">Kyrpidia spormannii</name>
    <dbReference type="NCBI Taxonomy" id="2055160"/>
    <lineage>
        <taxon>Bacteria</taxon>
        <taxon>Bacillati</taxon>
        <taxon>Bacillota</taxon>
        <taxon>Bacilli</taxon>
        <taxon>Bacillales</taxon>
        <taxon>Alicyclobacillaceae</taxon>
        <taxon>Kyrpidia</taxon>
    </lineage>
</organism>
<feature type="domain" description="Peptidase M28" evidence="7">
    <location>
        <begin position="63"/>
        <end position="157"/>
    </location>
</feature>
<dbReference type="PIRSF" id="PIRSF001123">
    <property type="entry name" value="PepA_GA"/>
    <property type="match status" value="1"/>
</dbReference>
<accession>A0A2K8N765</accession>
<feature type="binding site" evidence="6">
    <location>
        <position position="146"/>
    </location>
    <ligand>
        <name>Zn(2+)</name>
        <dbReference type="ChEBI" id="CHEBI:29105"/>
        <label>2</label>
    </ligand>
</feature>
<dbReference type="PANTHER" id="PTHR42994">
    <property type="entry name" value="PEPTIDASE T"/>
    <property type="match status" value="1"/>
</dbReference>
<evidence type="ECO:0000256" key="4">
    <source>
        <dbReference type="PIRNR" id="PIRNR001123"/>
    </source>
</evidence>
<dbReference type="GO" id="GO:0004177">
    <property type="term" value="F:aminopeptidase activity"/>
    <property type="evidence" value="ECO:0007669"/>
    <property type="project" value="UniProtKB-UniRule"/>
</dbReference>
<proteinExistence type="inferred from homology"/>
<keyword evidence="2 6" id="KW-0479">Metal-binding</keyword>
<dbReference type="RefSeq" id="WP_100667959.1">
    <property type="nucleotide sequence ID" value="NZ_CP024955.1"/>
</dbReference>
<dbReference type="EMBL" id="CP024955">
    <property type="protein sequence ID" value="ATY85166.1"/>
    <property type="molecule type" value="Genomic_DNA"/>
</dbReference>
<dbReference type="Pfam" id="PF04389">
    <property type="entry name" value="Peptidase_M28"/>
    <property type="match status" value="1"/>
</dbReference>